<organism evidence="6">
    <name type="scientific">Aureococcus anophagefferens</name>
    <name type="common">Harmful bloom alga</name>
    <dbReference type="NCBI Taxonomy" id="44056"/>
    <lineage>
        <taxon>Eukaryota</taxon>
        <taxon>Sar</taxon>
        <taxon>Stramenopiles</taxon>
        <taxon>Ochrophyta</taxon>
        <taxon>Pelagophyceae</taxon>
        <taxon>Pelagomonadales</taxon>
        <taxon>Pelagomonadaceae</taxon>
        <taxon>Aureococcus</taxon>
    </lineage>
</organism>
<dbReference type="SUPFAM" id="SSF46689">
    <property type="entry name" value="Homeodomain-like"/>
    <property type="match status" value="1"/>
</dbReference>
<dbReference type="InterPro" id="IPR009057">
    <property type="entry name" value="Homeodomain-like_sf"/>
</dbReference>
<dbReference type="Gene3D" id="1.10.10.60">
    <property type="entry name" value="Homeodomain-like"/>
    <property type="match status" value="2"/>
</dbReference>
<dbReference type="OrthoDB" id="2143914at2759"/>
<feature type="domain" description="HTH myb-type" evidence="4">
    <location>
        <begin position="1"/>
        <end position="59"/>
    </location>
</feature>
<accession>F0YL28</accession>
<keyword evidence="2" id="KW-0238">DNA-binding</keyword>
<dbReference type="AlphaFoldDB" id="F0YL28"/>
<evidence type="ECO:0000259" key="4">
    <source>
        <dbReference type="PROSITE" id="PS51294"/>
    </source>
</evidence>
<dbReference type="GO" id="GO:0000981">
    <property type="term" value="F:DNA-binding transcription factor activity, RNA polymerase II-specific"/>
    <property type="evidence" value="ECO:0007669"/>
    <property type="project" value="TreeGrafter"/>
</dbReference>
<sequence length="205" mass="23708">MSSVGDRRVWTVQEDNAIRQLVMKYGTRSWSVIAEHIVQDFNIDGRTGKQCRERWHNHLDPHINKEAWTEEEERIMADAHKTLGCNKWSEIAKLLPGRTDNHVKNHWYSFMRRNVRRLNREVNDGQPNHQHVGIVAKQARPSDSFQAPPKRGRSRKAANLAELQRYFTAAAEAASEVLHEDTSSDNREDLAKIAEVEIKPLDSPR</sequence>
<feature type="domain" description="Myb-like" evidence="3">
    <location>
        <begin position="7"/>
        <end position="59"/>
    </location>
</feature>
<dbReference type="Pfam" id="PF13921">
    <property type="entry name" value="Myb_DNA-bind_6"/>
    <property type="match status" value="1"/>
</dbReference>
<dbReference type="InterPro" id="IPR050560">
    <property type="entry name" value="MYB_TF"/>
</dbReference>
<feature type="domain" description="Myb-like" evidence="3">
    <location>
        <begin position="60"/>
        <end position="111"/>
    </location>
</feature>
<keyword evidence="6" id="KW-1185">Reference proteome</keyword>
<dbReference type="InterPro" id="IPR001005">
    <property type="entry name" value="SANT/Myb"/>
</dbReference>
<evidence type="ECO:0000313" key="6">
    <source>
        <dbReference type="Proteomes" id="UP000002729"/>
    </source>
</evidence>
<gene>
    <name evidence="5" type="ORF">AURANDRAFT_55303</name>
</gene>
<evidence type="ECO:0000259" key="3">
    <source>
        <dbReference type="PROSITE" id="PS50090"/>
    </source>
</evidence>
<dbReference type="PANTHER" id="PTHR45614:SF274">
    <property type="entry name" value="MYB-LIKE DNA-BINDING PROTEIN"/>
    <property type="match status" value="1"/>
</dbReference>
<dbReference type="PANTHER" id="PTHR45614">
    <property type="entry name" value="MYB PROTEIN-RELATED"/>
    <property type="match status" value="1"/>
</dbReference>
<dbReference type="CDD" id="cd00167">
    <property type="entry name" value="SANT"/>
    <property type="match status" value="2"/>
</dbReference>
<dbReference type="EMBL" id="GL833155">
    <property type="protein sequence ID" value="EGB04186.1"/>
    <property type="molecule type" value="Genomic_DNA"/>
</dbReference>
<dbReference type="InterPro" id="IPR017930">
    <property type="entry name" value="Myb_dom"/>
</dbReference>
<evidence type="ECO:0000313" key="5">
    <source>
        <dbReference type="EMBL" id="EGB04186.1"/>
    </source>
</evidence>
<reference evidence="5 6" key="1">
    <citation type="journal article" date="2011" name="Proc. Natl. Acad. Sci. U.S.A.">
        <title>Niche of harmful alga Aureococcus anophagefferens revealed through ecogenomics.</title>
        <authorList>
            <person name="Gobler C.J."/>
            <person name="Berry D.L."/>
            <person name="Dyhrman S.T."/>
            <person name="Wilhelm S.W."/>
            <person name="Salamov A."/>
            <person name="Lobanov A.V."/>
            <person name="Zhang Y."/>
            <person name="Collier J.L."/>
            <person name="Wurch L.L."/>
            <person name="Kustka A.B."/>
            <person name="Dill B.D."/>
            <person name="Shah M."/>
            <person name="VerBerkmoes N.C."/>
            <person name="Kuo A."/>
            <person name="Terry A."/>
            <person name="Pangilinan J."/>
            <person name="Lindquist E.A."/>
            <person name="Lucas S."/>
            <person name="Paulsen I.T."/>
            <person name="Hattenrath-Lehmann T.K."/>
            <person name="Talmage S.C."/>
            <person name="Walker E.A."/>
            <person name="Koch F."/>
            <person name="Burson A.M."/>
            <person name="Marcoval M.A."/>
            <person name="Tang Y.Z."/>
            <person name="Lecleir G.R."/>
            <person name="Coyne K.J."/>
            <person name="Berg G.M."/>
            <person name="Bertrand E.M."/>
            <person name="Saito M.A."/>
            <person name="Gladyshev V.N."/>
            <person name="Grigoriev I.V."/>
        </authorList>
    </citation>
    <scope>NUCLEOTIDE SEQUENCE [LARGE SCALE GENOMIC DNA]</scope>
    <source>
        <strain evidence="6">CCMP 1984</strain>
    </source>
</reference>
<dbReference type="eggNOG" id="KOG0048">
    <property type="taxonomic scope" value="Eukaryota"/>
</dbReference>
<dbReference type="GO" id="GO:0000978">
    <property type="term" value="F:RNA polymerase II cis-regulatory region sequence-specific DNA binding"/>
    <property type="evidence" value="ECO:0007669"/>
    <property type="project" value="TreeGrafter"/>
</dbReference>
<dbReference type="Proteomes" id="UP000002729">
    <property type="component" value="Unassembled WGS sequence"/>
</dbReference>
<dbReference type="GO" id="GO:0005634">
    <property type="term" value="C:nucleus"/>
    <property type="evidence" value="ECO:0007669"/>
    <property type="project" value="TreeGrafter"/>
</dbReference>
<protein>
    <submittedName>
        <fullName evidence="5">Uncharacterized protein</fullName>
    </submittedName>
</protein>
<dbReference type="KEGG" id="aaf:AURANDRAFT_55303"/>
<keyword evidence="1" id="KW-0677">Repeat</keyword>
<evidence type="ECO:0000256" key="1">
    <source>
        <dbReference type="ARBA" id="ARBA00022737"/>
    </source>
</evidence>
<name>F0YL28_AURAN</name>
<dbReference type="GeneID" id="20222514"/>
<proteinExistence type="predicted"/>
<evidence type="ECO:0000256" key="2">
    <source>
        <dbReference type="ARBA" id="ARBA00023125"/>
    </source>
</evidence>
<dbReference type="RefSeq" id="XP_009041171.1">
    <property type="nucleotide sequence ID" value="XM_009042923.1"/>
</dbReference>
<feature type="domain" description="HTH myb-type" evidence="4">
    <location>
        <begin position="60"/>
        <end position="115"/>
    </location>
</feature>
<dbReference type="InParanoid" id="F0YL28"/>
<dbReference type="FunFam" id="1.10.10.60:FF:000010">
    <property type="entry name" value="Transcriptional activator Myb isoform A"/>
    <property type="match status" value="1"/>
</dbReference>
<dbReference type="SMART" id="SM00717">
    <property type="entry name" value="SANT"/>
    <property type="match status" value="2"/>
</dbReference>
<dbReference type="PROSITE" id="PS50090">
    <property type="entry name" value="MYB_LIKE"/>
    <property type="match status" value="2"/>
</dbReference>
<dbReference type="PROSITE" id="PS51294">
    <property type="entry name" value="HTH_MYB"/>
    <property type="match status" value="2"/>
</dbReference>